<evidence type="ECO:0000256" key="2">
    <source>
        <dbReference type="ARBA" id="ARBA00029447"/>
    </source>
</evidence>
<feature type="compositionally biased region" description="Polar residues" evidence="4">
    <location>
        <begin position="363"/>
        <end position="376"/>
    </location>
</feature>
<dbReference type="InterPro" id="IPR004090">
    <property type="entry name" value="Chemotax_Me-accpt_rcpt"/>
</dbReference>
<organism evidence="6 7">
    <name type="scientific">Parasulfuritortus cantonensis</name>
    <dbReference type="NCBI Taxonomy" id="2528202"/>
    <lineage>
        <taxon>Bacteria</taxon>
        <taxon>Pseudomonadati</taxon>
        <taxon>Pseudomonadota</taxon>
        <taxon>Betaproteobacteria</taxon>
        <taxon>Nitrosomonadales</taxon>
        <taxon>Thiobacillaceae</taxon>
        <taxon>Parasulfuritortus</taxon>
    </lineage>
</organism>
<dbReference type="PROSITE" id="PS50111">
    <property type="entry name" value="CHEMOTAXIS_TRANSDUC_2"/>
    <property type="match status" value="1"/>
</dbReference>
<dbReference type="EMBL" id="SJZB01000014">
    <property type="protein sequence ID" value="TCJ17144.1"/>
    <property type="molecule type" value="Genomic_DNA"/>
</dbReference>
<name>A0A4R1BIQ4_9PROT</name>
<dbReference type="GO" id="GO:0016020">
    <property type="term" value="C:membrane"/>
    <property type="evidence" value="ECO:0007669"/>
    <property type="project" value="InterPro"/>
</dbReference>
<evidence type="ECO:0000313" key="6">
    <source>
        <dbReference type="EMBL" id="TCJ17144.1"/>
    </source>
</evidence>
<dbReference type="Pfam" id="PF00015">
    <property type="entry name" value="MCPsignal"/>
    <property type="match status" value="1"/>
</dbReference>
<feature type="domain" description="Methyl-accepting transducer" evidence="5">
    <location>
        <begin position="170"/>
        <end position="312"/>
    </location>
</feature>
<proteinExistence type="inferred from homology"/>
<gene>
    <name evidence="6" type="ORF">EZJ19_04125</name>
</gene>
<evidence type="ECO:0000256" key="1">
    <source>
        <dbReference type="ARBA" id="ARBA00023224"/>
    </source>
</evidence>
<dbReference type="GO" id="GO:0006935">
    <property type="term" value="P:chemotaxis"/>
    <property type="evidence" value="ECO:0007669"/>
    <property type="project" value="InterPro"/>
</dbReference>
<comment type="similarity">
    <text evidence="2">Belongs to the methyl-accepting chemotaxis (MCP) protein family.</text>
</comment>
<evidence type="ECO:0000259" key="5">
    <source>
        <dbReference type="PROSITE" id="PS50111"/>
    </source>
</evidence>
<keyword evidence="1 3" id="KW-0807">Transducer</keyword>
<comment type="caution">
    <text evidence="6">The sequence shown here is derived from an EMBL/GenBank/DDBJ whole genome shotgun (WGS) entry which is preliminary data.</text>
</comment>
<evidence type="ECO:0000313" key="7">
    <source>
        <dbReference type="Proteomes" id="UP000295443"/>
    </source>
</evidence>
<keyword evidence="7" id="KW-1185">Reference proteome</keyword>
<dbReference type="PANTHER" id="PTHR32089:SF112">
    <property type="entry name" value="LYSOZYME-LIKE PROTEIN-RELATED"/>
    <property type="match status" value="1"/>
</dbReference>
<dbReference type="PRINTS" id="PR00260">
    <property type="entry name" value="CHEMTRNSDUCR"/>
</dbReference>
<dbReference type="InterPro" id="IPR004089">
    <property type="entry name" value="MCPsignal_dom"/>
</dbReference>
<accession>A0A4R1BIQ4</accession>
<reference evidence="6 7" key="1">
    <citation type="submission" date="2019-03" db="EMBL/GenBank/DDBJ databases">
        <title>Genome sequence of Thiobacillaceae bacterium LSR1, a sulfur-oxidizing bacterium isolated from freshwater sediment.</title>
        <authorList>
            <person name="Li S."/>
        </authorList>
    </citation>
    <scope>NUCLEOTIDE SEQUENCE [LARGE SCALE GENOMIC DNA]</scope>
    <source>
        <strain evidence="6 7">LSR1</strain>
    </source>
</reference>
<dbReference type="Gene3D" id="1.10.287.950">
    <property type="entry name" value="Methyl-accepting chemotaxis protein"/>
    <property type="match status" value="1"/>
</dbReference>
<feature type="region of interest" description="Disordered" evidence="4">
    <location>
        <begin position="363"/>
        <end position="389"/>
    </location>
</feature>
<dbReference type="GO" id="GO:0004888">
    <property type="term" value="F:transmembrane signaling receptor activity"/>
    <property type="evidence" value="ECO:0007669"/>
    <property type="project" value="InterPro"/>
</dbReference>
<dbReference type="SUPFAM" id="SSF58104">
    <property type="entry name" value="Methyl-accepting chemotaxis protein (MCP) signaling domain"/>
    <property type="match status" value="1"/>
</dbReference>
<dbReference type="GO" id="GO:0007165">
    <property type="term" value="P:signal transduction"/>
    <property type="evidence" value="ECO:0007669"/>
    <property type="project" value="UniProtKB-KW"/>
</dbReference>
<evidence type="ECO:0000256" key="3">
    <source>
        <dbReference type="PROSITE-ProRule" id="PRU00284"/>
    </source>
</evidence>
<dbReference type="Proteomes" id="UP000295443">
    <property type="component" value="Unassembled WGS sequence"/>
</dbReference>
<dbReference type="AlphaFoldDB" id="A0A4R1BIQ4"/>
<protein>
    <recommendedName>
        <fullName evidence="5">Methyl-accepting transducer domain-containing protein</fullName>
    </recommendedName>
</protein>
<dbReference type="SMART" id="SM00283">
    <property type="entry name" value="MA"/>
    <property type="match status" value="1"/>
</dbReference>
<dbReference type="PANTHER" id="PTHR32089">
    <property type="entry name" value="METHYL-ACCEPTING CHEMOTAXIS PROTEIN MCPB"/>
    <property type="match status" value="1"/>
</dbReference>
<sequence>MTSGKHAALIAAVAIVVAIVAWFAPAGLRVAAVLGAAVLVWRLTSRHGVSAAQDQAKVAPGVPAADVKGLADDLMAATEAECQGGEDELKRTLDLIHNASGTLLNNFNTVYQHVQSQRETALQVATTLGGSGGETDGSLHFSEFILDTSKTLDSFVDSTVSTSKIAMGLVETMETINDQVSSVQEILGEIEAISKQTNLLALNAAIEAARAGEAGRGFAVVADEVRNLSMRTNHFSNVIRSHMNQVYNSMNEAHDAILSVASMDMNFALQSKSRLQDTMARLNRMNREMGEAVLRIDELAGMVRDEVNSAAQALQFQDLTCQLIGQVGLHLETLRQIISSLDLAVHDTDNIASGLPAARQRIQETARTASERTSPVKQEDMQSGDIELF</sequence>
<dbReference type="OrthoDB" id="8559696at2"/>
<evidence type="ECO:0000256" key="4">
    <source>
        <dbReference type="SAM" id="MobiDB-lite"/>
    </source>
</evidence>
<dbReference type="RefSeq" id="WP_131445027.1">
    <property type="nucleotide sequence ID" value="NZ_SJZB01000014.1"/>
</dbReference>